<dbReference type="Proteomes" id="UP000218811">
    <property type="component" value="Unassembled WGS sequence"/>
</dbReference>
<sequence>MTMTARIPINNNSRRRRQGPWATKALICTCDVARAGPPGLHASAGALAGTRRITYILGSRAPYSHGHNHPGSSAPHGAGLGRLLRPKGVRAPHRMTARVCTPVAGRRAPRRSRRRRRALRAQVVRTCLVARALAGACGWRRTCAHAQADLTGEESVIEMYNHTSTEFGPVQVLMVPVAHMSLEQWNMTMNTNLTSSFLVASKYLRRLKEASDSAKSKADDVWPYTIPEEQYSDALIALRPRLRNSIIEKRMIDNGKGPTRTSMLSHVVGDRERMYRMLATYMHLRT</sequence>
<reference evidence="1 2" key="1">
    <citation type="journal article" date="2012" name="Science">
        <title>The Paleozoic origin of enzymatic lignin decomposition reconstructed from 31 fungal genomes.</title>
        <authorList>
            <person name="Floudas D."/>
            <person name="Binder M."/>
            <person name="Riley R."/>
            <person name="Barry K."/>
            <person name="Blanchette R.A."/>
            <person name="Henrissat B."/>
            <person name="Martinez A.T."/>
            <person name="Otillar R."/>
            <person name="Spatafora J.W."/>
            <person name="Yadav J.S."/>
            <person name="Aerts A."/>
            <person name="Benoit I."/>
            <person name="Boyd A."/>
            <person name="Carlson A."/>
            <person name="Copeland A."/>
            <person name="Coutinho P.M."/>
            <person name="de Vries R.P."/>
            <person name="Ferreira P."/>
            <person name="Findley K."/>
            <person name="Foster B."/>
            <person name="Gaskell J."/>
            <person name="Glotzer D."/>
            <person name="Gorecki P."/>
            <person name="Heitman J."/>
            <person name="Hesse C."/>
            <person name="Hori C."/>
            <person name="Igarashi K."/>
            <person name="Jurgens J.A."/>
            <person name="Kallen N."/>
            <person name="Kersten P."/>
            <person name="Kohler A."/>
            <person name="Kuees U."/>
            <person name="Kumar T.K.A."/>
            <person name="Kuo A."/>
            <person name="LaButti K."/>
            <person name="Larrondo L.F."/>
            <person name="Lindquist E."/>
            <person name="Ling A."/>
            <person name="Lombard V."/>
            <person name="Lucas S."/>
            <person name="Lundell T."/>
            <person name="Martin R."/>
            <person name="McLaughlin D.J."/>
            <person name="Morgenstern I."/>
            <person name="Morin E."/>
            <person name="Murat C."/>
            <person name="Nagy L.G."/>
            <person name="Nolan M."/>
            <person name="Ohm R.A."/>
            <person name="Patyshakuliyeva A."/>
            <person name="Rokas A."/>
            <person name="Ruiz-Duenas F.J."/>
            <person name="Sabat G."/>
            <person name="Salamov A."/>
            <person name="Samejima M."/>
            <person name="Schmutz J."/>
            <person name="Slot J.C."/>
            <person name="St John F."/>
            <person name="Stenlid J."/>
            <person name="Sun H."/>
            <person name="Sun S."/>
            <person name="Syed K."/>
            <person name="Tsang A."/>
            <person name="Wiebenga A."/>
            <person name="Young D."/>
            <person name="Pisabarro A."/>
            <person name="Eastwood D.C."/>
            <person name="Martin F."/>
            <person name="Cullen D."/>
            <person name="Grigoriev I.V."/>
            <person name="Hibbett D.S."/>
        </authorList>
    </citation>
    <scope>NUCLEOTIDE SEQUENCE [LARGE SCALE GENOMIC DNA]</scope>
    <source>
        <strain evidence="1 2">MD-104</strain>
    </source>
</reference>
<organism evidence="1 2">
    <name type="scientific">Wolfiporia cocos (strain MD-104)</name>
    <name type="common">Brown rot fungus</name>
    <dbReference type="NCBI Taxonomy" id="742152"/>
    <lineage>
        <taxon>Eukaryota</taxon>
        <taxon>Fungi</taxon>
        <taxon>Dikarya</taxon>
        <taxon>Basidiomycota</taxon>
        <taxon>Agaricomycotina</taxon>
        <taxon>Agaricomycetes</taxon>
        <taxon>Polyporales</taxon>
        <taxon>Phaeolaceae</taxon>
        <taxon>Wolfiporia</taxon>
    </lineage>
</organism>
<gene>
    <name evidence="1" type="ORF">WOLCODRAFT_18049</name>
</gene>
<keyword evidence="2" id="KW-1185">Reference proteome</keyword>
<dbReference type="AlphaFoldDB" id="A0A2H3JM51"/>
<dbReference type="STRING" id="742152.A0A2H3JM51"/>
<dbReference type="EMBL" id="KB468135">
    <property type="protein sequence ID" value="PCH42951.1"/>
    <property type="molecule type" value="Genomic_DNA"/>
</dbReference>
<dbReference type="Gene3D" id="3.40.50.720">
    <property type="entry name" value="NAD(P)-binding Rossmann-like Domain"/>
    <property type="match status" value="1"/>
</dbReference>
<name>A0A2H3JM51_WOLCO</name>
<dbReference type="InterPro" id="IPR036291">
    <property type="entry name" value="NAD(P)-bd_dom_sf"/>
</dbReference>
<evidence type="ECO:0000313" key="1">
    <source>
        <dbReference type="EMBL" id="PCH42951.1"/>
    </source>
</evidence>
<accession>A0A2H3JM51</accession>
<proteinExistence type="predicted"/>
<protein>
    <submittedName>
        <fullName evidence="1">Uncharacterized protein</fullName>
    </submittedName>
</protein>
<dbReference type="SUPFAM" id="SSF51735">
    <property type="entry name" value="NAD(P)-binding Rossmann-fold domains"/>
    <property type="match status" value="1"/>
</dbReference>
<evidence type="ECO:0000313" key="2">
    <source>
        <dbReference type="Proteomes" id="UP000218811"/>
    </source>
</evidence>